<dbReference type="InterPro" id="IPR009622">
    <property type="entry name" value="NDUFAF4"/>
</dbReference>
<dbReference type="GO" id="GO:0032981">
    <property type="term" value="P:mitochondrial respiratory chain complex I assembly"/>
    <property type="evidence" value="ECO:0007669"/>
    <property type="project" value="InterPro"/>
</dbReference>
<accession>A0AAV6V1V8</accession>
<feature type="compositionally biased region" description="Basic and acidic residues" evidence="1">
    <location>
        <begin position="11"/>
        <end position="20"/>
    </location>
</feature>
<reference evidence="2 3" key="1">
    <citation type="journal article" date="2022" name="Nat. Ecol. Evol.">
        <title>A masculinizing supergene underlies an exaggerated male reproductive morph in a spider.</title>
        <authorList>
            <person name="Hendrickx F."/>
            <person name="De Corte Z."/>
            <person name="Sonet G."/>
            <person name="Van Belleghem S.M."/>
            <person name="Kostlbacher S."/>
            <person name="Vangestel C."/>
        </authorList>
    </citation>
    <scope>NUCLEOTIDE SEQUENCE [LARGE SCALE GENOMIC DNA]</scope>
    <source>
        <strain evidence="2">W744_W776</strain>
    </source>
</reference>
<sequence length="176" mass="19832">MTQFMISSHVGDVRPDGDPKETAELLDRLKIVKVTSHDPDEEPITKSTRPLPQERRVAELSTYGFEEPKTIPEGKCSLKQSLEFITKYQNDPGSNPVESIAQDYKMKKSDVENIVTNFRVFELFVSSDGKKGVAQGVLDSIGVNKVIQPMFKPKFADLEKHALPQIKKENAIEQEK</sequence>
<dbReference type="Pfam" id="PF06784">
    <property type="entry name" value="UPF0240"/>
    <property type="match status" value="1"/>
</dbReference>
<evidence type="ECO:0000256" key="1">
    <source>
        <dbReference type="SAM" id="MobiDB-lite"/>
    </source>
</evidence>
<comment type="caution">
    <text evidence="2">The sequence shown here is derived from an EMBL/GenBank/DDBJ whole genome shotgun (WGS) entry which is preliminary data.</text>
</comment>
<protein>
    <submittedName>
        <fullName evidence="2">Uncharacterized protein</fullName>
    </submittedName>
</protein>
<evidence type="ECO:0000313" key="3">
    <source>
        <dbReference type="Proteomes" id="UP000827092"/>
    </source>
</evidence>
<dbReference type="AlphaFoldDB" id="A0AAV6V1V8"/>
<name>A0AAV6V1V8_9ARAC</name>
<feature type="region of interest" description="Disordered" evidence="1">
    <location>
        <begin position="1"/>
        <end position="20"/>
    </location>
</feature>
<dbReference type="Proteomes" id="UP000827092">
    <property type="component" value="Unassembled WGS sequence"/>
</dbReference>
<dbReference type="PANTHER" id="PTHR13338:SF4">
    <property type="entry name" value="NADH DEHYDROGENASE [UBIQUINONE] 1 ALPHA SUBCOMPLEX ASSEMBLY FACTOR 4"/>
    <property type="match status" value="1"/>
</dbReference>
<dbReference type="EMBL" id="JAFNEN010000182">
    <property type="protein sequence ID" value="KAG8190489.1"/>
    <property type="molecule type" value="Genomic_DNA"/>
</dbReference>
<evidence type="ECO:0000313" key="2">
    <source>
        <dbReference type="EMBL" id="KAG8190489.1"/>
    </source>
</evidence>
<gene>
    <name evidence="2" type="ORF">JTE90_006663</name>
</gene>
<dbReference type="GO" id="GO:0005739">
    <property type="term" value="C:mitochondrion"/>
    <property type="evidence" value="ECO:0007669"/>
    <property type="project" value="TreeGrafter"/>
</dbReference>
<dbReference type="PANTHER" id="PTHR13338">
    <property type="entry name" value="UPF0240 PROTEIN"/>
    <property type="match status" value="1"/>
</dbReference>
<keyword evidence="3" id="KW-1185">Reference proteome</keyword>
<organism evidence="2 3">
    <name type="scientific">Oedothorax gibbosus</name>
    <dbReference type="NCBI Taxonomy" id="931172"/>
    <lineage>
        <taxon>Eukaryota</taxon>
        <taxon>Metazoa</taxon>
        <taxon>Ecdysozoa</taxon>
        <taxon>Arthropoda</taxon>
        <taxon>Chelicerata</taxon>
        <taxon>Arachnida</taxon>
        <taxon>Araneae</taxon>
        <taxon>Araneomorphae</taxon>
        <taxon>Entelegynae</taxon>
        <taxon>Araneoidea</taxon>
        <taxon>Linyphiidae</taxon>
        <taxon>Erigoninae</taxon>
        <taxon>Oedothorax</taxon>
    </lineage>
</organism>
<proteinExistence type="predicted"/>